<gene>
    <name evidence="1" type="ORF">FCM35_KLT01817</name>
</gene>
<proteinExistence type="predicted"/>
<name>A0A833QS21_9POAL</name>
<comment type="caution">
    <text evidence="1">The sequence shown here is derived from an EMBL/GenBank/DDBJ whole genome shotgun (WGS) entry which is preliminary data.</text>
</comment>
<dbReference type="PANTHER" id="PTHR37760">
    <property type="entry name" value="CHAPERONE"/>
    <property type="match status" value="1"/>
</dbReference>
<protein>
    <submittedName>
        <fullName evidence="1">Uncharacterized protein</fullName>
    </submittedName>
</protein>
<accession>A0A833QS21</accession>
<reference evidence="1" key="1">
    <citation type="submission" date="2020-01" db="EMBL/GenBank/DDBJ databases">
        <title>Genome sequence of Kobresia littledalei, the first chromosome-level genome in the family Cyperaceae.</title>
        <authorList>
            <person name="Qu G."/>
        </authorList>
    </citation>
    <scope>NUCLEOTIDE SEQUENCE</scope>
    <source>
        <strain evidence="1">C.B.Clarke</strain>
        <tissue evidence="1">Leaf</tissue>
    </source>
</reference>
<dbReference type="EMBL" id="SWLB01000011">
    <property type="protein sequence ID" value="KAF3332240.1"/>
    <property type="molecule type" value="Genomic_DNA"/>
</dbReference>
<evidence type="ECO:0000313" key="2">
    <source>
        <dbReference type="Proteomes" id="UP000623129"/>
    </source>
</evidence>
<dbReference type="PANTHER" id="PTHR37760:SF1">
    <property type="entry name" value="CHAPERONE"/>
    <property type="match status" value="1"/>
</dbReference>
<sequence length="115" mass="12422">MENLTASEIAGFGVGAVLLCVTLAAPKLDSFIALSQRRTLGMCKRCGDLKMIACSNCKGIGSIRKGSNFFSNMVDDFYESMEDTPKPTPMEPCVKCQSKGRTACPECSVARRVTQ</sequence>
<keyword evidence="2" id="KW-1185">Reference proteome</keyword>
<dbReference type="Proteomes" id="UP000623129">
    <property type="component" value="Unassembled WGS sequence"/>
</dbReference>
<dbReference type="OrthoDB" id="566409at2759"/>
<organism evidence="1 2">
    <name type="scientific">Carex littledalei</name>
    <dbReference type="NCBI Taxonomy" id="544730"/>
    <lineage>
        <taxon>Eukaryota</taxon>
        <taxon>Viridiplantae</taxon>
        <taxon>Streptophyta</taxon>
        <taxon>Embryophyta</taxon>
        <taxon>Tracheophyta</taxon>
        <taxon>Spermatophyta</taxon>
        <taxon>Magnoliopsida</taxon>
        <taxon>Liliopsida</taxon>
        <taxon>Poales</taxon>
        <taxon>Cyperaceae</taxon>
        <taxon>Cyperoideae</taxon>
        <taxon>Cariceae</taxon>
        <taxon>Carex</taxon>
        <taxon>Carex subgen. Euthyceras</taxon>
    </lineage>
</organism>
<evidence type="ECO:0000313" key="1">
    <source>
        <dbReference type="EMBL" id="KAF3332240.1"/>
    </source>
</evidence>
<dbReference type="AlphaFoldDB" id="A0A833QS21"/>